<keyword evidence="1" id="KW-0040">ANK repeat</keyword>
<accession>A0ABM0GMM0</accession>
<dbReference type="PANTHER" id="PTHR20923">
    <property type="entry name" value="BAT4 PROTEIN-RELATED"/>
    <property type="match status" value="1"/>
</dbReference>
<feature type="repeat" description="ANK" evidence="1">
    <location>
        <begin position="137"/>
        <end position="169"/>
    </location>
</feature>
<dbReference type="SMART" id="SM00443">
    <property type="entry name" value="G_patch"/>
    <property type="match status" value="1"/>
</dbReference>
<dbReference type="Pfam" id="PF12796">
    <property type="entry name" value="Ank_2"/>
    <property type="match status" value="1"/>
</dbReference>
<dbReference type="SUPFAM" id="SSF48403">
    <property type="entry name" value="Ankyrin repeat"/>
    <property type="match status" value="1"/>
</dbReference>
<feature type="region of interest" description="Disordered" evidence="2">
    <location>
        <begin position="62"/>
        <end position="89"/>
    </location>
</feature>
<evidence type="ECO:0000313" key="5">
    <source>
        <dbReference type="RefSeq" id="XP_002733271.1"/>
    </source>
</evidence>
<dbReference type="InterPro" id="IPR036770">
    <property type="entry name" value="Ankyrin_rpt-contain_sf"/>
</dbReference>
<evidence type="ECO:0000256" key="1">
    <source>
        <dbReference type="PROSITE-ProRule" id="PRU00023"/>
    </source>
</evidence>
<dbReference type="PANTHER" id="PTHR20923:SF1">
    <property type="entry name" value="G PATCH DOMAIN AND ANKYRIN REPEAT-CONTAINING PROTEIN 1"/>
    <property type="match status" value="1"/>
</dbReference>
<feature type="domain" description="G-patch" evidence="3">
    <location>
        <begin position="251"/>
        <end position="297"/>
    </location>
</feature>
<dbReference type="InterPro" id="IPR002110">
    <property type="entry name" value="Ankyrin_rpt"/>
</dbReference>
<dbReference type="SMART" id="SM00248">
    <property type="entry name" value="ANK"/>
    <property type="match status" value="3"/>
</dbReference>
<dbReference type="GeneID" id="100371149"/>
<sequence length="357" mass="40739">MAFTSPRNTLSYNIKPVLFRRATSGTLKPGVCSSDTDDKDGTRNRGLTGEDARNFYESVISEPSSSTNVDSKRTSNKTNGQLKRRSRRRTNRAAIVQAFHTDGRLVDTFLCSAQHGELDKLKICLERGCDIDARDRFSWTALMCATYSGQNHIVEYLIRLGADKKLVNSKGQTALDLAVKANHRKIIDMLSGDAERTTQSATTRKKQNKRFWCEICKTEYIESDKKEHEHSTVHLFNSNHKSLPTQYYLPESNKGFQIMVKDGWDKEQGLGPGGSGSKFPVKTILKRDRQGLGLDKDKKARVTHFKPYDVAAIRRPDKHRKNKSIQLRPATVSKRARQKQEMKEKAWERDLRREFNS</sequence>
<feature type="region of interest" description="Disordered" evidence="2">
    <location>
        <begin position="29"/>
        <end position="49"/>
    </location>
</feature>
<dbReference type="InterPro" id="IPR000467">
    <property type="entry name" value="G_patch_dom"/>
</dbReference>
<reference evidence="5" key="1">
    <citation type="submission" date="2025-08" db="UniProtKB">
        <authorList>
            <consortium name="RefSeq"/>
        </authorList>
    </citation>
    <scope>IDENTIFICATION</scope>
    <source>
        <tissue evidence="5">Testes</tissue>
    </source>
</reference>
<evidence type="ECO:0000313" key="4">
    <source>
        <dbReference type="Proteomes" id="UP000694865"/>
    </source>
</evidence>
<dbReference type="PROSITE" id="PS50174">
    <property type="entry name" value="G_PATCH"/>
    <property type="match status" value="1"/>
</dbReference>
<keyword evidence="4" id="KW-1185">Reference proteome</keyword>
<dbReference type="RefSeq" id="XP_002733271.1">
    <property type="nucleotide sequence ID" value="XM_002733225.2"/>
</dbReference>
<gene>
    <name evidence="5" type="primary">LOC100371149</name>
</gene>
<feature type="compositionally biased region" description="Basic and acidic residues" evidence="2">
    <location>
        <begin position="39"/>
        <end position="49"/>
    </location>
</feature>
<feature type="region of interest" description="Disordered" evidence="2">
    <location>
        <begin position="314"/>
        <end position="357"/>
    </location>
</feature>
<evidence type="ECO:0000256" key="2">
    <source>
        <dbReference type="SAM" id="MobiDB-lite"/>
    </source>
</evidence>
<dbReference type="InterPro" id="IPR039146">
    <property type="entry name" value="GPANK1"/>
</dbReference>
<evidence type="ECO:0000259" key="3">
    <source>
        <dbReference type="PROSITE" id="PS50174"/>
    </source>
</evidence>
<proteinExistence type="predicted"/>
<dbReference type="PROSITE" id="PS50088">
    <property type="entry name" value="ANK_REPEAT"/>
    <property type="match status" value="1"/>
</dbReference>
<dbReference type="Gene3D" id="1.25.40.20">
    <property type="entry name" value="Ankyrin repeat-containing domain"/>
    <property type="match status" value="1"/>
</dbReference>
<protein>
    <submittedName>
        <fullName evidence="5">G patch domain and ankyrin repeat-containing protein 1-like</fullName>
    </submittedName>
</protein>
<name>A0ABM0GMM0_SACKO</name>
<feature type="compositionally biased region" description="Basic and acidic residues" evidence="2">
    <location>
        <begin position="338"/>
        <end position="357"/>
    </location>
</feature>
<organism evidence="4 5">
    <name type="scientific">Saccoglossus kowalevskii</name>
    <name type="common">Acorn worm</name>
    <dbReference type="NCBI Taxonomy" id="10224"/>
    <lineage>
        <taxon>Eukaryota</taxon>
        <taxon>Metazoa</taxon>
        <taxon>Hemichordata</taxon>
        <taxon>Enteropneusta</taxon>
        <taxon>Harrimaniidae</taxon>
        <taxon>Saccoglossus</taxon>
    </lineage>
</organism>
<dbReference type="Proteomes" id="UP000694865">
    <property type="component" value="Unplaced"/>
</dbReference>
<dbReference type="Pfam" id="PF01585">
    <property type="entry name" value="G-patch"/>
    <property type="match status" value="1"/>
</dbReference>